<accession>F5RHT5</accession>
<dbReference type="InterPro" id="IPR001610">
    <property type="entry name" value="PAC"/>
</dbReference>
<evidence type="ECO:0000259" key="6">
    <source>
        <dbReference type="PROSITE" id="PS50887"/>
    </source>
</evidence>
<evidence type="ECO:0000313" key="7">
    <source>
        <dbReference type="EMBL" id="EGK69917.1"/>
    </source>
</evidence>
<dbReference type="InterPro" id="IPR011006">
    <property type="entry name" value="CheY-like_superfamily"/>
</dbReference>
<dbReference type="SUPFAM" id="SSF52172">
    <property type="entry name" value="CheY-like"/>
    <property type="match status" value="1"/>
</dbReference>
<comment type="caution">
    <text evidence="7">The sequence shown here is derived from an EMBL/GenBank/DDBJ whole genome shotgun (WGS) entry which is preliminary data.</text>
</comment>
<name>F5RHT5_METUF</name>
<dbReference type="InterPro" id="IPR000014">
    <property type="entry name" value="PAS"/>
</dbReference>
<dbReference type="SMART" id="SM00086">
    <property type="entry name" value="PAC"/>
    <property type="match status" value="1"/>
</dbReference>
<dbReference type="GO" id="GO:0071111">
    <property type="term" value="F:cyclic-guanylate-specific phosphodiesterase activity"/>
    <property type="evidence" value="ECO:0007669"/>
    <property type="project" value="UniProtKB-EC"/>
</dbReference>
<evidence type="ECO:0000259" key="3">
    <source>
        <dbReference type="PROSITE" id="PS50110"/>
    </source>
</evidence>
<dbReference type="CDD" id="cd17574">
    <property type="entry name" value="REC_OmpR"/>
    <property type="match status" value="1"/>
</dbReference>
<dbReference type="STRING" id="1000565.METUNv1_03883"/>
<protein>
    <submittedName>
        <fullName evidence="7">Response regulator receiver modulated diguanylate cyclase/phosphodiesterase</fullName>
    </submittedName>
</protein>
<feature type="modified residue" description="4-aspartylphosphate" evidence="2">
    <location>
        <position position="48"/>
    </location>
</feature>
<dbReference type="PROSITE" id="PS50113">
    <property type="entry name" value="PAC"/>
    <property type="match status" value="1"/>
</dbReference>
<dbReference type="SMART" id="SM00267">
    <property type="entry name" value="GGDEF"/>
    <property type="match status" value="1"/>
</dbReference>
<dbReference type="SUPFAM" id="SSF141868">
    <property type="entry name" value="EAL domain-like"/>
    <property type="match status" value="1"/>
</dbReference>
<dbReference type="Gene3D" id="3.40.50.2300">
    <property type="match status" value="1"/>
</dbReference>
<keyword evidence="8" id="KW-1185">Reference proteome</keyword>
<gene>
    <name evidence="7" type="ORF">METUNv1_03883</name>
</gene>
<feature type="domain" description="EAL" evidence="5">
    <location>
        <begin position="438"/>
        <end position="692"/>
    </location>
</feature>
<sequence length="696" mass="77469">MLVDDDVMVRLLAAEALIASGFEVMEAADGESALELFERHEFSLVLLDVSLGGIDGFEVCRRLRAHPHGRTLPIIMLTGMDDTGSIDSAYAMGATDFVTKPLNWTLLVYRIRYALRAARTMSELQSSERRLAVAQRVARLGGWIWHVDEDRCERSPICLQLWGDVPAALHTEPFGLLARVLSPDRQHLREAMERARQGEPYQMSFRVQRADGIIVSLHEHAVPERDEFGRVVRIEGVTQDVTEREQAERRIRFLAYHDSLTGLANRQMFREMLDHTLARSQRIGSRCALLYLDLDRLKRINDSFGHTLGDQILREVATRIVGSIRTADIVAREDQSAEEVVARLGGDEFTVLLTDLARVDDAARVAARICEELSAPLQVAHIELAVTASIGIAVFPDNGEDPETLLRHADMAMYAAKQRGRNTYEFFTETMQLQAVERLSLEQDLVRAVEQSQFVLHYQPQVDAATGRIVSAEALLRWEHPLRGMVSPVQFIPVAEETGLIVPLGEWVVMEACRQMAVWLAEGLPVVPVAVNLSAHNFRSDSLLTSIAYALESTGLPSRYLHVELTESAVMQEPEQAMATLGALKSLGLMLSIDDFGTGYSSLSTLKQFPIDLLKIDRSFVRDLPDDASGASIVEAILALAHALGLGVVAEGVETLAQRDFLRSRRCGLMQGYLYSRPQPADVFAGLLREGVLRRE</sequence>
<dbReference type="FunFam" id="3.20.20.450:FF:000001">
    <property type="entry name" value="Cyclic di-GMP phosphodiesterase yahA"/>
    <property type="match status" value="1"/>
</dbReference>
<dbReference type="FunFam" id="3.30.70.270:FF:000001">
    <property type="entry name" value="Diguanylate cyclase domain protein"/>
    <property type="match status" value="1"/>
</dbReference>
<dbReference type="eggNOG" id="COG5001">
    <property type="taxonomic scope" value="Bacteria"/>
</dbReference>
<dbReference type="SMART" id="SM00448">
    <property type="entry name" value="REC"/>
    <property type="match status" value="1"/>
</dbReference>
<dbReference type="InterPro" id="IPR035919">
    <property type="entry name" value="EAL_sf"/>
</dbReference>
<dbReference type="Gene3D" id="3.30.450.20">
    <property type="entry name" value="PAS domain"/>
    <property type="match status" value="1"/>
</dbReference>
<dbReference type="CDD" id="cd01949">
    <property type="entry name" value="GGDEF"/>
    <property type="match status" value="1"/>
</dbReference>
<evidence type="ECO:0000256" key="2">
    <source>
        <dbReference type="PROSITE-ProRule" id="PRU00169"/>
    </source>
</evidence>
<feature type="domain" description="PAC" evidence="4">
    <location>
        <begin position="201"/>
        <end position="253"/>
    </location>
</feature>
<dbReference type="Gene3D" id="3.20.20.450">
    <property type="entry name" value="EAL domain"/>
    <property type="match status" value="1"/>
</dbReference>
<dbReference type="InterPro" id="IPR001633">
    <property type="entry name" value="EAL_dom"/>
</dbReference>
<dbReference type="SUPFAM" id="SSF55073">
    <property type="entry name" value="Nucleotide cyclase"/>
    <property type="match status" value="1"/>
</dbReference>
<dbReference type="GO" id="GO:0071732">
    <property type="term" value="P:cellular response to nitric oxide"/>
    <property type="evidence" value="ECO:0007669"/>
    <property type="project" value="UniProtKB-ARBA"/>
</dbReference>
<dbReference type="Proteomes" id="UP000005019">
    <property type="component" value="Unassembled WGS sequence"/>
</dbReference>
<dbReference type="InterPro" id="IPR052155">
    <property type="entry name" value="Biofilm_reg_signaling"/>
</dbReference>
<evidence type="ECO:0000259" key="4">
    <source>
        <dbReference type="PROSITE" id="PS50113"/>
    </source>
</evidence>
<dbReference type="InterPro" id="IPR000700">
    <property type="entry name" value="PAS-assoc_C"/>
</dbReference>
<dbReference type="Gene3D" id="2.10.70.100">
    <property type="match status" value="1"/>
</dbReference>
<reference evidence="7 8" key="1">
    <citation type="journal article" date="2011" name="J. Bacteriol.">
        <title>Genome sequence of Methyloversatilis universalis FAM5T, a methylotrophic representative of the order Rhodocyclales.</title>
        <authorList>
            <person name="Kittichotirat W."/>
            <person name="Good N.M."/>
            <person name="Hall R."/>
            <person name="Bringel F."/>
            <person name="Lajus A."/>
            <person name="Medigue C."/>
            <person name="Smalley N.E."/>
            <person name="Beck D."/>
            <person name="Bumgarner R."/>
            <person name="Vuilleumier S."/>
            <person name="Kalyuzhnaya M.G."/>
        </authorList>
    </citation>
    <scope>NUCLEOTIDE SEQUENCE [LARGE SCALE GENOMIC DNA]</scope>
    <source>
        <strain evidence="8">ATCC BAA-1314 / JCM 13912 / FAM5</strain>
    </source>
</reference>
<feature type="domain" description="GGDEF" evidence="6">
    <location>
        <begin position="285"/>
        <end position="429"/>
    </location>
</feature>
<dbReference type="AlphaFoldDB" id="F5RHT5"/>
<dbReference type="InterPro" id="IPR043128">
    <property type="entry name" value="Rev_trsase/Diguanyl_cyclase"/>
</dbReference>
<dbReference type="PROSITE" id="PS50887">
    <property type="entry name" value="GGDEF"/>
    <property type="match status" value="1"/>
</dbReference>
<dbReference type="PROSITE" id="PS50883">
    <property type="entry name" value="EAL"/>
    <property type="match status" value="1"/>
</dbReference>
<dbReference type="GO" id="GO:0000160">
    <property type="term" value="P:phosphorelay signal transduction system"/>
    <property type="evidence" value="ECO:0007669"/>
    <property type="project" value="InterPro"/>
</dbReference>
<evidence type="ECO:0000259" key="5">
    <source>
        <dbReference type="PROSITE" id="PS50883"/>
    </source>
</evidence>
<dbReference type="PANTHER" id="PTHR44757:SF2">
    <property type="entry name" value="BIOFILM ARCHITECTURE MAINTENANCE PROTEIN MBAA"/>
    <property type="match status" value="1"/>
</dbReference>
<dbReference type="InterPro" id="IPR000160">
    <property type="entry name" value="GGDEF_dom"/>
</dbReference>
<dbReference type="CDD" id="cd01948">
    <property type="entry name" value="EAL"/>
    <property type="match status" value="1"/>
</dbReference>
<dbReference type="Pfam" id="PF00072">
    <property type="entry name" value="Response_reg"/>
    <property type="match status" value="1"/>
</dbReference>
<dbReference type="PROSITE" id="PS50110">
    <property type="entry name" value="RESPONSE_REGULATORY"/>
    <property type="match status" value="1"/>
</dbReference>
<dbReference type="Pfam" id="PF00563">
    <property type="entry name" value="EAL"/>
    <property type="match status" value="1"/>
</dbReference>
<dbReference type="NCBIfam" id="TIGR00229">
    <property type="entry name" value="sensory_box"/>
    <property type="match status" value="1"/>
</dbReference>
<dbReference type="Pfam" id="PF00990">
    <property type="entry name" value="GGDEF"/>
    <property type="match status" value="1"/>
</dbReference>
<dbReference type="InterPro" id="IPR013655">
    <property type="entry name" value="PAS_fold_3"/>
</dbReference>
<organism evidence="7 8">
    <name type="scientific">Methyloversatilis universalis (strain ATCC BAA-1314 / DSM 25237 / JCM 13912 / CCUG 52030 / FAM5)</name>
    <dbReference type="NCBI Taxonomy" id="1000565"/>
    <lineage>
        <taxon>Bacteria</taxon>
        <taxon>Pseudomonadati</taxon>
        <taxon>Pseudomonadota</taxon>
        <taxon>Betaproteobacteria</taxon>
        <taxon>Nitrosomonadales</taxon>
        <taxon>Sterolibacteriaceae</taxon>
        <taxon>Methyloversatilis</taxon>
    </lineage>
</organism>
<proteinExistence type="predicted"/>
<evidence type="ECO:0000256" key="1">
    <source>
        <dbReference type="ARBA" id="ARBA00051114"/>
    </source>
</evidence>
<dbReference type="InterPro" id="IPR001789">
    <property type="entry name" value="Sig_transdc_resp-reg_receiver"/>
</dbReference>
<dbReference type="EMBL" id="AFHG01000059">
    <property type="protein sequence ID" value="EGK69917.1"/>
    <property type="molecule type" value="Genomic_DNA"/>
</dbReference>
<dbReference type="SMART" id="SM00052">
    <property type="entry name" value="EAL"/>
    <property type="match status" value="1"/>
</dbReference>
<dbReference type="InterPro" id="IPR029787">
    <property type="entry name" value="Nucleotide_cyclase"/>
</dbReference>
<dbReference type="Pfam" id="PF08447">
    <property type="entry name" value="PAS_3"/>
    <property type="match status" value="1"/>
</dbReference>
<comment type="catalytic activity">
    <reaction evidence="1">
        <text>3',3'-c-di-GMP + H2O = 5'-phosphoguanylyl(3'-&gt;5')guanosine + H(+)</text>
        <dbReference type="Rhea" id="RHEA:24902"/>
        <dbReference type="ChEBI" id="CHEBI:15377"/>
        <dbReference type="ChEBI" id="CHEBI:15378"/>
        <dbReference type="ChEBI" id="CHEBI:58754"/>
        <dbReference type="ChEBI" id="CHEBI:58805"/>
        <dbReference type="EC" id="3.1.4.52"/>
    </reaction>
    <physiologicalReaction direction="left-to-right" evidence="1">
        <dbReference type="Rhea" id="RHEA:24903"/>
    </physiologicalReaction>
</comment>
<keyword evidence="2" id="KW-0597">Phosphoprotein</keyword>
<dbReference type="Gene3D" id="3.30.70.270">
    <property type="match status" value="1"/>
</dbReference>
<dbReference type="NCBIfam" id="TIGR00254">
    <property type="entry name" value="GGDEF"/>
    <property type="match status" value="1"/>
</dbReference>
<dbReference type="PANTHER" id="PTHR44757">
    <property type="entry name" value="DIGUANYLATE CYCLASE DGCP"/>
    <property type="match status" value="1"/>
</dbReference>
<feature type="domain" description="Response regulatory" evidence="3">
    <location>
        <begin position="1"/>
        <end position="115"/>
    </location>
</feature>
<dbReference type="InterPro" id="IPR035965">
    <property type="entry name" value="PAS-like_dom_sf"/>
</dbReference>
<evidence type="ECO:0000313" key="8">
    <source>
        <dbReference type="Proteomes" id="UP000005019"/>
    </source>
</evidence>
<dbReference type="SUPFAM" id="SSF55785">
    <property type="entry name" value="PYP-like sensor domain (PAS domain)"/>
    <property type="match status" value="1"/>
</dbReference>